<dbReference type="EMBL" id="JAWRVE010000144">
    <property type="protein sequence ID" value="KAL1853962.1"/>
    <property type="molecule type" value="Genomic_DNA"/>
</dbReference>
<feature type="domain" description="Calpain catalytic" evidence="4">
    <location>
        <begin position="173"/>
        <end position="470"/>
    </location>
</feature>
<keyword evidence="2" id="KW-0645">Protease</keyword>
<dbReference type="PROSITE" id="PS50203">
    <property type="entry name" value="CALPAIN_CAT"/>
    <property type="match status" value="1"/>
</dbReference>
<keyword evidence="6" id="KW-1185">Reference proteome</keyword>
<feature type="compositionally biased region" description="Low complexity" evidence="3">
    <location>
        <begin position="687"/>
        <end position="703"/>
    </location>
</feature>
<reference evidence="5 6" key="1">
    <citation type="journal article" date="2024" name="IMA Fungus">
        <title>IMA Genome - F19 : A genome assembly and annotation guide to empower mycologists, including annotated draft genome sequences of Ceratocystis pirilliformis, Diaporthe australafricana, Fusarium ophioides, Paecilomyces lecythidis, and Sporothrix stenoceras.</title>
        <authorList>
            <person name="Aylward J."/>
            <person name="Wilson A.M."/>
            <person name="Visagie C.M."/>
            <person name="Spraker J."/>
            <person name="Barnes I."/>
            <person name="Buitendag C."/>
            <person name="Ceriani C."/>
            <person name="Del Mar Angel L."/>
            <person name="du Plessis D."/>
            <person name="Fuchs T."/>
            <person name="Gasser K."/>
            <person name="Kramer D."/>
            <person name="Li W."/>
            <person name="Munsamy K."/>
            <person name="Piso A."/>
            <person name="Price J.L."/>
            <person name="Sonnekus B."/>
            <person name="Thomas C."/>
            <person name="van der Nest A."/>
            <person name="van Dijk A."/>
            <person name="van Heerden A."/>
            <person name="van Vuuren N."/>
            <person name="Yilmaz N."/>
            <person name="Duong T.A."/>
            <person name="van der Merwe N.A."/>
            <person name="Wingfield M.J."/>
            <person name="Wingfield B.D."/>
        </authorList>
    </citation>
    <scope>NUCLEOTIDE SEQUENCE [LARGE SCALE GENOMIC DNA]</scope>
    <source>
        <strain evidence="5 6">CMW 18300</strain>
    </source>
</reference>
<dbReference type="CDD" id="cd00044">
    <property type="entry name" value="CysPc"/>
    <property type="match status" value="1"/>
</dbReference>
<feature type="compositionally biased region" description="Basic and acidic residues" evidence="3">
    <location>
        <begin position="675"/>
        <end position="686"/>
    </location>
</feature>
<dbReference type="InterPro" id="IPR038765">
    <property type="entry name" value="Papain-like_cys_pep_sf"/>
</dbReference>
<dbReference type="InterPro" id="IPR001300">
    <property type="entry name" value="Peptidase_C2_calpain_cat"/>
</dbReference>
<gene>
    <name evidence="5" type="ORF">Daus18300_011629</name>
</gene>
<dbReference type="Proteomes" id="UP001583177">
    <property type="component" value="Unassembled WGS sequence"/>
</dbReference>
<dbReference type="InterPro" id="IPR036213">
    <property type="entry name" value="Calpain_III_sf"/>
</dbReference>
<comment type="caution">
    <text evidence="5">The sequence shown here is derived from an EMBL/GenBank/DDBJ whole genome shotgun (WGS) entry which is preliminary data.</text>
</comment>
<accession>A0ABR3W5X7</accession>
<keyword evidence="2" id="KW-0378">Hydrolase</keyword>
<organism evidence="5 6">
    <name type="scientific">Diaporthe australafricana</name>
    <dbReference type="NCBI Taxonomy" id="127596"/>
    <lineage>
        <taxon>Eukaryota</taxon>
        <taxon>Fungi</taxon>
        <taxon>Dikarya</taxon>
        <taxon>Ascomycota</taxon>
        <taxon>Pezizomycotina</taxon>
        <taxon>Sordariomycetes</taxon>
        <taxon>Sordariomycetidae</taxon>
        <taxon>Diaporthales</taxon>
        <taxon>Diaporthaceae</taxon>
        <taxon>Diaporthe</taxon>
    </lineage>
</organism>
<feature type="compositionally biased region" description="Basic and acidic residues" evidence="3">
    <location>
        <begin position="635"/>
        <end position="647"/>
    </location>
</feature>
<protein>
    <recommendedName>
        <fullName evidence="4">Calpain catalytic domain-containing protein</fullName>
    </recommendedName>
</protein>
<dbReference type="PANTHER" id="PTHR10183:SF425">
    <property type="entry name" value="CALPAIN-5"/>
    <property type="match status" value="1"/>
</dbReference>
<keyword evidence="2" id="KW-0788">Thiol protease</keyword>
<dbReference type="SMART" id="SM00230">
    <property type="entry name" value="CysPc"/>
    <property type="match status" value="1"/>
</dbReference>
<evidence type="ECO:0000259" key="4">
    <source>
        <dbReference type="PROSITE" id="PS50203"/>
    </source>
</evidence>
<dbReference type="Gene3D" id="3.90.70.10">
    <property type="entry name" value="Cysteine proteinases"/>
    <property type="match status" value="1"/>
</dbReference>
<dbReference type="SUPFAM" id="SSF54001">
    <property type="entry name" value="Cysteine proteinases"/>
    <property type="match status" value="1"/>
</dbReference>
<evidence type="ECO:0000313" key="5">
    <source>
        <dbReference type="EMBL" id="KAL1853962.1"/>
    </source>
</evidence>
<comment type="similarity">
    <text evidence="1">Belongs to the peptidase C2 family.</text>
</comment>
<dbReference type="PANTHER" id="PTHR10183">
    <property type="entry name" value="CALPAIN"/>
    <property type="match status" value="1"/>
</dbReference>
<dbReference type="Pfam" id="PF00648">
    <property type="entry name" value="Peptidase_C2"/>
    <property type="match status" value="1"/>
</dbReference>
<dbReference type="InterPro" id="IPR000169">
    <property type="entry name" value="Pept_cys_AS"/>
</dbReference>
<evidence type="ECO:0000313" key="6">
    <source>
        <dbReference type="Proteomes" id="UP001583177"/>
    </source>
</evidence>
<dbReference type="InterPro" id="IPR022684">
    <property type="entry name" value="Calpain_cysteine_protease"/>
</dbReference>
<feature type="active site" evidence="2">
    <location>
        <position position="383"/>
    </location>
</feature>
<proteinExistence type="inferred from homology"/>
<feature type="region of interest" description="Disordered" evidence="3">
    <location>
        <begin position="613"/>
        <end position="742"/>
    </location>
</feature>
<name>A0ABR3W5X7_9PEZI</name>
<dbReference type="PROSITE" id="PS00139">
    <property type="entry name" value="THIOL_PROTEASE_CYS"/>
    <property type="match status" value="1"/>
</dbReference>
<feature type="compositionally biased region" description="Basic and acidic residues" evidence="3">
    <location>
        <begin position="714"/>
        <end position="738"/>
    </location>
</feature>
<dbReference type="SUPFAM" id="SSF49758">
    <property type="entry name" value="Calpain large subunit, middle domain (domain III)"/>
    <property type="match status" value="1"/>
</dbReference>
<feature type="active site" evidence="2">
    <location>
        <position position="201"/>
    </location>
</feature>
<evidence type="ECO:0000256" key="3">
    <source>
        <dbReference type="SAM" id="MobiDB-lite"/>
    </source>
</evidence>
<evidence type="ECO:0000256" key="2">
    <source>
        <dbReference type="PROSITE-ProRule" id="PRU00239"/>
    </source>
</evidence>
<sequence length="767" mass="84854">MSKPDIPSGGAPAPPPPQQAVAAFWDEFSIKQPGRVTRILPPASHAKLLQKEISKGPTRGNVKTTASYEAARDECRKTVKRIANECRRMNEKWSDPDFNLESNRNNCLQGLVDDDIQDGPNVDGNDLKYAVRFLNAVPGLLINPLETVSLPVLGSVLDREIPEYPPSPNSVHRVDFIFDKAQFTIDGFGTSDVQQGALGDCWWVASAAALCNVEGHMDKICVARDEECGVYGFVFYRDGEWISTVVDDNLCLTYDDFEDAFPSSVYDPSGKRAKKWKEHNQTGSEALFFASCEDSNETWLPLLEKAYAKIHGDYAAIVSGWAGEGVEDMTGGIATTINLNRILSKDRLWQELLGANKDFIFTIGTPGAEGGDSNSRNGLTSQHAYTVLDAVEKEDENGKNVRLVRIRNPWGVRDPTGKGEWDGPWSDGSKEWTQYWMEKLKHKFGDDGVFYISFEDMLKRFDLLDRVRLFNGDDWYVSQSWTSVNVPWMATYLDNVKFVVDVTEPGTVVFALSQLDDRFYKGLEGQYSFDLHFLLRESGSDDHIALAGSELRSRSVSAELQLEPGKYELVPKFVAYRNKDGDLVEETVKKEAESNPLKLQQIGLNYDRAHLKASQWKPSSDVSKDTEPIPPQEPKSTEEVKKDEGKAGQEPSAVATTKGGAVAEGIVTGLNQLDITKEGEVKRDKPVGSGSAAVGSGANEGNELQPDVAVGPEGEDKRDPEPVEQKQKAEEREDEDKPTAGPWNAVCVVGLRVFSKDANLGLHLEES</sequence>
<evidence type="ECO:0000256" key="1">
    <source>
        <dbReference type="ARBA" id="ARBA00007623"/>
    </source>
</evidence>
<feature type="active site" evidence="2">
    <location>
        <position position="408"/>
    </location>
</feature>